<comment type="similarity">
    <text evidence="1 4">Belongs to the short-chain dehydrogenases/reductases (SDR) family.</text>
</comment>
<evidence type="ECO:0000313" key="5">
    <source>
        <dbReference type="EMBL" id="CAF9918053.1"/>
    </source>
</evidence>
<keyword evidence="2" id="KW-0521">NADP</keyword>
<gene>
    <name evidence="5" type="ORF">ALECFALPRED_000507</name>
</gene>
<name>A0A8H3IGR1_9LECA</name>
<reference evidence="5" key="1">
    <citation type="submission" date="2021-03" db="EMBL/GenBank/DDBJ databases">
        <authorList>
            <person name="Tagirdzhanova G."/>
        </authorList>
    </citation>
    <scope>NUCLEOTIDE SEQUENCE</scope>
</reference>
<protein>
    <submittedName>
        <fullName evidence="5">Uncharacterized protein</fullName>
    </submittedName>
</protein>
<dbReference type="Pfam" id="PF00106">
    <property type="entry name" value="adh_short"/>
    <property type="match status" value="1"/>
</dbReference>
<evidence type="ECO:0000256" key="3">
    <source>
        <dbReference type="ARBA" id="ARBA00023002"/>
    </source>
</evidence>
<proteinExistence type="inferred from homology"/>
<keyword evidence="3" id="KW-0560">Oxidoreductase</keyword>
<dbReference type="PRINTS" id="PR00081">
    <property type="entry name" value="GDHRDH"/>
</dbReference>
<dbReference type="AlphaFoldDB" id="A0A8H3IGR1"/>
<dbReference type="InterPro" id="IPR002347">
    <property type="entry name" value="SDR_fam"/>
</dbReference>
<organism evidence="5 6">
    <name type="scientific">Alectoria fallacina</name>
    <dbReference type="NCBI Taxonomy" id="1903189"/>
    <lineage>
        <taxon>Eukaryota</taxon>
        <taxon>Fungi</taxon>
        <taxon>Dikarya</taxon>
        <taxon>Ascomycota</taxon>
        <taxon>Pezizomycotina</taxon>
        <taxon>Lecanoromycetes</taxon>
        <taxon>OSLEUM clade</taxon>
        <taxon>Lecanoromycetidae</taxon>
        <taxon>Lecanorales</taxon>
        <taxon>Lecanorineae</taxon>
        <taxon>Parmeliaceae</taxon>
        <taxon>Alectoria</taxon>
    </lineage>
</organism>
<comment type="caution">
    <text evidence="5">The sequence shown here is derived from an EMBL/GenBank/DDBJ whole genome shotgun (WGS) entry which is preliminary data.</text>
</comment>
<dbReference type="PRINTS" id="PR00080">
    <property type="entry name" value="SDRFAMILY"/>
</dbReference>
<evidence type="ECO:0000256" key="2">
    <source>
        <dbReference type="ARBA" id="ARBA00022857"/>
    </source>
</evidence>
<accession>A0A8H3IGR1</accession>
<dbReference type="GO" id="GO:0016491">
    <property type="term" value="F:oxidoreductase activity"/>
    <property type="evidence" value="ECO:0007669"/>
    <property type="project" value="UniProtKB-KW"/>
</dbReference>
<dbReference type="SUPFAM" id="SSF51735">
    <property type="entry name" value="NAD(P)-binding Rossmann-fold domains"/>
    <property type="match status" value="1"/>
</dbReference>
<dbReference type="PANTHER" id="PTHR43618">
    <property type="entry name" value="7-ALPHA-HYDROXYSTEROID DEHYDROGENASE"/>
    <property type="match status" value="1"/>
</dbReference>
<evidence type="ECO:0000313" key="6">
    <source>
        <dbReference type="Proteomes" id="UP000664203"/>
    </source>
</evidence>
<dbReference type="InterPro" id="IPR052178">
    <property type="entry name" value="Sec_Metab_Biosynth_SDR"/>
</dbReference>
<dbReference type="OrthoDB" id="2898618at2759"/>
<dbReference type="Proteomes" id="UP000664203">
    <property type="component" value="Unassembled WGS sequence"/>
</dbReference>
<keyword evidence="6" id="KW-1185">Reference proteome</keyword>
<dbReference type="EMBL" id="CAJPDR010000107">
    <property type="protein sequence ID" value="CAF9918053.1"/>
    <property type="molecule type" value="Genomic_DNA"/>
</dbReference>
<dbReference type="Gene3D" id="3.40.50.720">
    <property type="entry name" value="NAD(P)-binding Rossmann-like Domain"/>
    <property type="match status" value="1"/>
</dbReference>
<sequence>MATGKADNSFLESSKVFDVSHVTAVVTGGGSGIGLMMTQALIANGAKIYIIDRRESALKTVVDLYDTGPGKVIPQVILTADISEKVSVQQLAKTIATSEPNGIQLLVNNAGITRDNATRFDRAGEPDLSDPLSISTHFMKSEPEHWAEAFQTNCTGGFFMSIAFLPLLAKGHGVTPGYTSSIINTCSNSALLKHTTHGHVSYAASKAAFLHLSRMLSTTFAQTGVRVNMLAPGIFPTEMTAGASGADQKSKLEKMAMPNVAGRPGHETDMAATILLLAGRSGSYYYNQILYPDGGEMLSQPTTM</sequence>
<dbReference type="InterPro" id="IPR036291">
    <property type="entry name" value="NAD(P)-bd_dom_sf"/>
</dbReference>
<evidence type="ECO:0000256" key="4">
    <source>
        <dbReference type="RuleBase" id="RU000363"/>
    </source>
</evidence>
<dbReference type="CDD" id="cd05233">
    <property type="entry name" value="SDR_c"/>
    <property type="match status" value="1"/>
</dbReference>
<evidence type="ECO:0000256" key="1">
    <source>
        <dbReference type="ARBA" id="ARBA00006484"/>
    </source>
</evidence>
<dbReference type="PANTHER" id="PTHR43618:SF4">
    <property type="entry name" value="SHORT CHAIN DEHYDROGENASE_REDUCTASE FAMILY (AFU_ORTHOLOGUE AFUA_7G04540)"/>
    <property type="match status" value="1"/>
</dbReference>